<name>A0A5A8CXA2_CAFRO</name>
<reference evidence="2 3" key="1">
    <citation type="submission" date="2019-07" db="EMBL/GenBank/DDBJ databases">
        <title>Genomes of Cafeteria roenbergensis.</title>
        <authorList>
            <person name="Fischer M.G."/>
            <person name="Hackl T."/>
            <person name="Roman M."/>
        </authorList>
    </citation>
    <scope>NUCLEOTIDE SEQUENCE [LARGE SCALE GENOMIC DNA]</scope>
    <source>
        <strain evidence="2 3">BVI</strain>
    </source>
</reference>
<protein>
    <submittedName>
        <fullName evidence="2">Uncharacterized protein</fullName>
    </submittedName>
</protein>
<evidence type="ECO:0000313" key="3">
    <source>
        <dbReference type="Proteomes" id="UP000323011"/>
    </source>
</evidence>
<feature type="region of interest" description="Disordered" evidence="1">
    <location>
        <begin position="167"/>
        <end position="199"/>
    </location>
</feature>
<keyword evidence="3" id="KW-1185">Reference proteome</keyword>
<dbReference type="EMBL" id="VLTN01000002">
    <property type="protein sequence ID" value="KAA0157299.1"/>
    <property type="molecule type" value="Genomic_DNA"/>
</dbReference>
<organism evidence="2 3">
    <name type="scientific">Cafeteria roenbergensis</name>
    <name type="common">Marine flagellate</name>
    <dbReference type="NCBI Taxonomy" id="33653"/>
    <lineage>
        <taxon>Eukaryota</taxon>
        <taxon>Sar</taxon>
        <taxon>Stramenopiles</taxon>
        <taxon>Bigyra</taxon>
        <taxon>Opalozoa</taxon>
        <taxon>Bicosoecida</taxon>
        <taxon>Cafeteriaceae</taxon>
        <taxon>Cafeteria</taxon>
    </lineage>
</organism>
<proteinExistence type="predicted"/>
<accession>A0A5A8CXA2</accession>
<comment type="caution">
    <text evidence="2">The sequence shown here is derived from an EMBL/GenBank/DDBJ whole genome shotgun (WGS) entry which is preliminary data.</text>
</comment>
<dbReference type="AlphaFoldDB" id="A0A5A8CXA2"/>
<sequence>MRRFGRVHEYAGDFGASAKSMLGTGNKPQEGEVRAFVETHPTLVVPGAVVPLGLELSVDSGLVRALQACSDPEDVHRLRVVLLPAECIGVDFLGVLGEVVSVRESHEMDVIACTVHALCYARVPAAFATDRTPREARVRPLRPVLPRPSTALPRRLALATGLHFAQRRRRARGDRVPRPHEAKAKRVTPSGARTRPDDMVDLPIDRFSAAACSRIGCGAVTAQGCWALATSQADWTRVAARVHFLSAMFGTSDGEVFARRRGLLSRQLSESAPSIVRKGDRDGRLLSPPSAALAAAAEAATAQLARHVQRYRARTDPVLPEDLSPVRADESYMLVAIAVTGASLPWLPPSLAPCPGSALRALCTVMNDYILAGDRERADENVAIARSVFPETSGPVFTASNGATARLLVQPPSASRVAVYDGASPAFSYVEDYFWVPLVEQDGARVLGWRFVDAGAVVAALILNTPGFSPRPRLELSHTQRLHAEAVMHAVMQGGVAGFWAFVNCVAKRARVPPRNLVSFRRGMRQWMQTQTGVAPRLNTPTMPACVALLLASAAADFARSGRPACFDATSPQFHREALRQLEECDIASRISALLAANSGLAASLLNRATRAHNAALANSASTCLLVGSILPAAGPGVESNASLWAQLHDAIMSRLLCEVPRADALLELVVALATSGRFSMTDVERIPRTLAAVNAAAAASGVFCRSDVV</sequence>
<gene>
    <name evidence="2" type="ORF">FNF29_00651</name>
</gene>
<dbReference type="Proteomes" id="UP000323011">
    <property type="component" value="Unassembled WGS sequence"/>
</dbReference>
<evidence type="ECO:0000313" key="2">
    <source>
        <dbReference type="EMBL" id="KAA0157299.1"/>
    </source>
</evidence>
<feature type="compositionally biased region" description="Basic and acidic residues" evidence="1">
    <location>
        <begin position="173"/>
        <end position="184"/>
    </location>
</feature>
<evidence type="ECO:0000256" key="1">
    <source>
        <dbReference type="SAM" id="MobiDB-lite"/>
    </source>
</evidence>